<dbReference type="Pfam" id="PF04715">
    <property type="entry name" value="Anth_synt_I_N"/>
    <property type="match status" value="1"/>
</dbReference>
<dbReference type="FunFam" id="3.60.120.10:FF:000003">
    <property type="entry name" value="Anthranilate synthase component 1"/>
    <property type="match status" value="1"/>
</dbReference>
<evidence type="ECO:0000256" key="2">
    <source>
        <dbReference type="ARBA" id="ARBA00009562"/>
    </source>
</evidence>
<comment type="subunit">
    <text evidence="3">Heterotetramer consisting of two non-identical subunits: a beta subunit and a large alpha subunit.</text>
</comment>
<dbReference type="PRINTS" id="PR00095">
    <property type="entry name" value="ANTSNTHASEI"/>
</dbReference>
<dbReference type="InterPro" id="IPR019999">
    <property type="entry name" value="Anth_synth_I-like"/>
</dbReference>
<dbReference type="GO" id="GO:0004049">
    <property type="term" value="F:anthranilate synthase activity"/>
    <property type="evidence" value="ECO:0007669"/>
    <property type="project" value="UniProtKB-EC"/>
</dbReference>
<dbReference type="InterPro" id="IPR006805">
    <property type="entry name" value="Anth_synth_I_N"/>
</dbReference>
<keyword evidence="7" id="KW-0057">Aromatic amino acid biosynthesis</keyword>
<dbReference type="PANTHER" id="PTHR11236:SF33">
    <property type="entry name" value="ANTHRANILATE SYNTHASE ALPHA SUBUNIT 1, CHLOROPLASTIC-RELATED"/>
    <property type="match status" value="1"/>
</dbReference>
<dbReference type="EC" id="4.1.3.27" evidence="4"/>
<evidence type="ECO:0000313" key="11">
    <source>
        <dbReference type="EMBL" id="KAJ9683787.1"/>
    </source>
</evidence>
<name>A0AA38Z844_VITRO</name>
<dbReference type="GO" id="GO:0000162">
    <property type="term" value="P:L-tryptophan biosynthetic process"/>
    <property type="evidence" value="ECO:0007669"/>
    <property type="project" value="UniProtKB-KW"/>
</dbReference>
<dbReference type="Pfam" id="PF00425">
    <property type="entry name" value="Chorismate_bind"/>
    <property type="match status" value="1"/>
</dbReference>
<dbReference type="Gene3D" id="3.60.120.10">
    <property type="entry name" value="Anthranilate synthase"/>
    <property type="match status" value="1"/>
</dbReference>
<organism evidence="11 12">
    <name type="scientific">Vitis rotundifolia</name>
    <name type="common">Muscadine grape</name>
    <dbReference type="NCBI Taxonomy" id="103349"/>
    <lineage>
        <taxon>Eukaryota</taxon>
        <taxon>Viridiplantae</taxon>
        <taxon>Streptophyta</taxon>
        <taxon>Embryophyta</taxon>
        <taxon>Tracheophyta</taxon>
        <taxon>Spermatophyta</taxon>
        <taxon>Magnoliopsida</taxon>
        <taxon>eudicotyledons</taxon>
        <taxon>Gunneridae</taxon>
        <taxon>Pentapetalae</taxon>
        <taxon>rosids</taxon>
        <taxon>Vitales</taxon>
        <taxon>Vitaceae</taxon>
        <taxon>Viteae</taxon>
        <taxon>Vitis</taxon>
    </lineage>
</organism>
<protein>
    <recommendedName>
        <fullName evidence="4">anthranilate synthase</fullName>
        <ecNumber evidence="4">4.1.3.27</ecNumber>
    </recommendedName>
</protein>
<dbReference type="EMBL" id="JARBHA010000013">
    <property type="protein sequence ID" value="KAJ9683787.1"/>
    <property type="molecule type" value="Genomic_DNA"/>
</dbReference>
<accession>A0AA38Z844</accession>
<evidence type="ECO:0000256" key="6">
    <source>
        <dbReference type="ARBA" id="ARBA00022822"/>
    </source>
</evidence>
<keyword evidence="12" id="KW-1185">Reference proteome</keyword>
<dbReference type="InterPro" id="IPR005256">
    <property type="entry name" value="Anth_synth_I_PabB"/>
</dbReference>
<feature type="domain" description="Chorismate-utilising enzyme C-terminal" evidence="9">
    <location>
        <begin position="291"/>
        <end position="555"/>
    </location>
</feature>
<dbReference type="InterPro" id="IPR005801">
    <property type="entry name" value="ADC_synthase"/>
</dbReference>
<sequence length="580" mass="64610">MEALAVSYRSMPFRDRISPVLLTGVSTRSSVSVPYQRAFKCVSLAAPSLVKDNAVKFKEASRNGNFVPLHSCIFSDQLTPILAYRCLVKEGDLEAPSFVFESVVPGSQDSSVGRYSVVGAQPCMEIVGKENKVITMDHEEGLRTEELVEDPMVIPRRIAEGWKPQLLDELPDTFCGGWIGFFSYDTVRYVEKKKLPFSKAQDDDRNLADIHLALYDDVIVFDHVEKKVHVIHWVRLDLHSSIEKAYVDGMKRLEILLSRVQDIDPPKLSPGCVEPHFQSFSSSLNESNMTSEAYKKAVVQAKEHIRAGDIFQIGLSQCFERRTFADPFEVYRAFRVVNPSPFMAYLQARGCVLVASSPEILTHVKKNNIVNRPLAGTVRRGTTIHEDEMLEGQLLNDEKQCAEHIMLVDLGRNNVGKVAKFGSVKVKDLKAVECFSHVMHISSTVTGELQDHLTSWDALRSILPVGAVSGAPKVKAMELIDEWKESRRGPYGGGFGNVSFTGDMEIASTLRTIVFPTGNRYDTLFSYKDTKLRREWVAYFQAGSGIVADSVVDDKQRDGESKAAALACAIDLAEAAFVKK</sequence>
<dbReference type="InterPro" id="IPR015890">
    <property type="entry name" value="Chorismate_C"/>
</dbReference>
<comment type="similarity">
    <text evidence="2">Belongs to the anthranilate synthase component I family.</text>
</comment>
<evidence type="ECO:0000313" key="12">
    <source>
        <dbReference type="Proteomes" id="UP001168098"/>
    </source>
</evidence>
<evidence type="ECO:0000256" key="3">
    <source>
        <dbReference type="ARBA" id="ARBA00011653"/>
    </source>
</evidence>
<keyword evidence="8" id="KW-0456">Lyase</keyword>
<evidence type="ECO:0000259" key="9">
    <source>
        <dbReference type="Pfam" id="PF00425"/>
    </source>
</evidence>
<evidence type="ECO:0000256" key="1">
    <source>
        <dbReference type="ARBA" id="ARBA00004873"/>
    </source>
</evidence>
<evidence type="ECO:0000256" key="5">
    <source>
        <dbReference type="ARBA" id="ARBA00022605"/>
    </source>
</evidence>
<keyword evidence="5" id="KW-0028">Amino-acid biosynthesis</keyword>
<evidence type="ECO:0000256" key="8">
    <source>
        <dbReference type="ARBA" id="ARBA00023239"/>
    </source>
</evidence>
<reference evidence="11 12" key="1">
    <citation type="journal article" date="2023" name="BMC Biotechnol.">
        <title>Vitis rotundifolia cv Carlos genome sequencing.</title>
        <authorList>
            <person name="Huff M."/>
            <person name="Hulse-Kemp A."/>
            <person name="Scheffler B."/>
            <person name="Youngblood R."/>
            <person name="Simpson S."/>
            <person name="Babiker E."/>
            <person name="Staton M."/>
        </authorList>
    </citation>
    <scope>NUCLEOTIDE SEQUENCE [LARGE SCALE GENOMIC DNA]</scope>
    <source>
        <tissue evidence="11">Leaf</tissue>
    </source>
</reference>
<gene>
    <name evidence="11" type="ORF">PVL29_016333</name>
</gene>
<proteinExistence type="inferred from homology"/>
<keyword evidence="6" id="KW-0822">Tryptophan biosynthesis</keyword>
<evidence type="ECO:0000256" key="7">
    <source>
        <dbReference type="ARBA" id="ARBA00023141"/>
    </source>
</evidence>
<evidence type="ECO:0000256" key="4">
    <source>
        <dbReference type="ARBA" id="ARBA00012266"/>
    </source>
</evidence>
<dbReference type="PANTHER" id="PTHR11236">
    <property type="entry name" value="AMINOBENZOATE/ANTHRANILATE SYNTHASE"/>
    <property type="match status" value="1"/>
</dbReference>
<dbReference type="Proteomes" id="UP001168098">
    <property type="component" value="Unassembled WGS sequence"/>
</dbReference>
<dbReference type="NCBIfam" id="TIGR00564">
    <property type="entry name" value="trpE_most"/>
    <property type="match status" value="1"/>
</dbReference>
<evidence type="ECO:0000259" key="10">
    <source>
        <dbReference type="Pfam" id="PF04715"/>
    </source>
</evidence>
<comment type="caution">
    <text evidence="11">The sequence shown here is derived from an EMBL/GenBank/DDBJ whole genome shotgun (WGS) entry which is preliminary data.</text>
</comment>
<dbReference type="SUPFAM" id="SSF56322">
    <property type="entry name" value="ADC synthase"/>
    <property type="match status" value="1"/>
</dbReference>
<dbReference type="AlphaFoldDB" id="A0AA38Z844"/>
<comment type="pathway">
    <text evidence="1">Amino-acid biosynthesis; L-tryptophan biosynthesis; L-tryptophan from chorismate: step 1/5.</text>
</comment>
<feature type="domain" description="Anthranilate synthase component I N-terminal" evidence="10">
    <location>
        <begin position="76"/>
        <end position="230"/>
    </location>
</feature>